<dbReference type="RefSeq" id="WP_141191921.1">
    <property type="nucleotide sequence ID" value="NZ_JBHUMR010000002.1"/>
</dbReference>
<feature type="transmembrane region" description="Helical" evidence="7">
    <location>
        <begin position="130"/>
        <end position="149"/>
    </location>
</feature>
<comment type="caution">
    <text evidence="9">The sequence shown here is derived from an EMBL/GenBank/DDBJ whole genome shotgun (WGS) entry which is preliminary data.</text>
</comment>
<feature type="domain" description="EamA" evidence="8">
    <location>
        <begin position="8"/>
        <end position="141"/>
    </location>
</feature>
<proteinExistence type="inferred from homology"/>
<evidence type="ECO:0000256" key="7">
    <source>
        <dbReference type="SAM" id="Phobius"/>
    </source>
</evidence>
<dbReference type="SUPFAM" id="SSF103481">
    <property type="entry name" value="Multidrug resistance efflux transporter EmrE"/>
    <property type="match status" value="2"/>
</dbReference>
<dbReference type="Proteomes" id="UP001597458">
    <property type="component" value="Unassembled WGS sequence"/>
</dbReference>
<keyword evidence="5 7" id="KW-1133">Transmembrane helix</keyword>
<dbReference type="PANTHER" id="PTHR32322:SF18">
    <property type="entry name" value="S-ADENOSYLMETHIONINE_S-ADENOSYLHOMOCYSTEINE TRANSPORTER"/>
    <property type="match status" value="1"/>
</dbReference>
<feature type="transmembrane region" description="Helical" evidence="7">
    <location>
        <begin position="155"/>
        <end position="173"/>
    </location>
</feature>
<evidence type="ECO:0000313" key="10">
    <source>
        <dbReference type="Proteomes" id="UP001597458"/>
    </source>
</evidence>
<feature type="transmembrane region" description="Helical" evidence="7">
    <location>
        <begin position="7"/>
        <end position="27"/>
    </location>
</feature>
<evidence type="ECO:0000256" key="6">
    <source>
        <dbReference type="ARBA" id="ARBA00023136"/>
    </source>
</evidence>
<evidence type="ECO:0000256" key="3">
    <source>
        <dbReference type="ARBA" id="ARBA00022475"/>
    </source>
</evidence>
<dbReference type="InterPro" id="IPR050638">
    <property type="entry name" value="AA-Vitamin_Transporters"/>
</dbReference>
<reference evidence="10" key="1">
    <citation type="journal article" date="2019" name="Int. J. Syst. Evol. Microbiol.">
        <title>The Global Catalogue of Microorganisms (GCM) 10K type strain sequencing project: providing services to taxonomists for standard genome sequencing and annotation.</title>
        <authorList>
            <consortium name="The Broad Institute Genomics Platform"/>
            <consortium name="The Broad Institute Genome Sequencing Center for Infectious Disease"/>
            <person name="Wu L."/>
            <person name="Ma J."/>
        </authorList>
    </citation>
    <scope>NUCLEOTIDE SEQUENCE [LARGE SCALE GENOMIC DNA]</scope>
    <source>
        <strain evidence="10">TISTR 2241</strain>
    </source>
</reference>
<gene>
    <name evidence="9" type="ORF">ACFSTF_00930</name>
</gene>
<feature type="transmembrane region" description="Helical" evidence="7">
    <location>
        <begin position="39"/>
        <end position="60"/>
    </location>
</feature>
<keyword evidence="6 7" id="KW-0472">Membrane</keyword>
<sequence>MSRSKILLAYLSIILFAMIIGFSFMFVKITISYAHPLDILAHRFTIAFLIMLIPLVFGWMKLSLSPKDMLKLLPLALFNPVLYFSFQVLGLITITSSEAGIIQALLPIMTLFFASIFLKERMNLWQKGAICLSVIGVVFIFIMSGANLGHLHISGILLIFLSTSTYAAYNVCARKFAKDYRMDDMTISMITIGFISFNALSIGWHVANHSISDYVQPLFHLQYVLSVLSLGILASFFTFILTNFSLSILEASKVGIFMNLNTIVALFAGHFVLKEKLFYYHYIGTILVLIGVICVNLFSSNPRKKSGQMAS</sequence>
<comment type="similarity">
    <text evidence="2">Belongs to the EamA transporter family.</text>
</comment>
<feature type="transmembrane region" description="Helical" evidence="7">
    <location>
        <begin position="72"/>
        <end position="94"/>
    </location>
</feature>
<dbReference type="InterPro" id="IPR037185">
    <property type="entry name" value="EmrE-like"/>
</dbReference>
<protein>
    <submittedName>
        <fullName evidence="9">DMT family transporter</fullName>
    </submittedName>
</protein>
<feature type="transmembrane region" description="Helical" evidence="7">
    <location>
        <begin position="185"/>
        <end position="207"/>
    </location>
</feature>
<evidence type="ECO:0000256" key="4">
    <source>
        <dbReference type="ARBA" id="ARBA00022692"/>
    </source>
</evidence>
<feature type="transmembrane region" description="Helical" evidence="7">
    <location>
        <begin position="279"/>
        <end position="299"/>
    </location>
</feature>
<keyword evidence="3" id="KW-1003">Cell membrane</keyword>
<dbReference type="PANTHER" id="PTHR32322">
    <property type="entry name" value="INNER MEMBRANE TRANSPORTER"/>
    <property type="match status" value="1"/>
</dbReference>
<evidence type="ECO:0000259" key="8">
    <source>
        <dbReference type="Pfam" id="PF00892"/>
    </source>
</evidence>
<comment type="subcellular location">
    <subcellularLocation>
        <location evidence="1">Cell membrane</location>
        <topology evidence="1">Multi-pass membrane protein</topology>
    </subcellularLocation>
</comment>
<organism evidence="9 10">
    <name type="scientific">Terrilactibacillus laevilacticus</name>
    <dbReference type="NCBI Taxonomy" id="1380157"/>
    <lineage>
        <taxon>Bacteria</taxon>
        <taxon>Bacillati</taxon>
        <taxon>Bacillota</taxon>
        <taxon>Bacilli</taxon>
        <taxon>Bacillales</taxon>
        <taxon>Bacillaceae</taxon>
        <taxon>Terrilactibacillus</taxon>
    </lineage>
</organism>
<keyword evidence="10" id="KW-1185">Reference proteome</keyword>
<feature type="transmembrane region" description="Helical" evidence="7">
    <location>
        <begin position="219"/>
        <end position="242"/>
    </location>
</feature>
<evidence type="ECO:0000313" key="9">
    <source>
        <dbReference type="EMBL" id="MFD2615908.1"/>
    </source>
</evidence>
<name>A0ABW5PKX0_9BACI</name>
<dbReference type="Pfam" id="PF00892">
    <property type="entry name" value="EamA"/>
    <property type="match status" value="2"/>
</dbReference>
<feature type="domain" description="EamA" evidence="8">
    <location>
        <begin position="154"/>
        <end position="296"/>
    </location>
</feature>
<accession>A0ABW5PKX0</accession>
<evidence type="ECO:0000256" key="1">
    <source>
        <dbReference type="ARBA" id="ARBA00004651"/>
    </source>
</evidence>
<feature type="transmembrane region" description="Helical" evidence="7">
    <location>
        <begin position="254"/>
        <end position="273"/>
    </location>
</feature>
<dbReference type="InterPro" id="IPR000620">
    <property type="entry name" value="EamA_dom"/>
</dbReference>
<feature type="transmembrane region" description="Helical" evidence="7">
    <location>
        <begin position="100"/>
        <end position="118"/>
    </location>
</feature>
<evidence type="ECO:0000256" key="2">
    <source>
        <dbReference type="ARBA" id="ARBA00007362"/>
    </source>
</evidence>
<evidence type="ECO:0000256" key="5">
    <source>
        <dbReference type="ARBA" id="ARBA00022989"/>
    </source>
</evidence>
<keyword evidence="4 7" id="KW-0812">Transmembrane</keyword>
<dbReference type="EMBL" id="JBHUMR010000002">
    <property type="protein sequence ID" value="MFD2615908.1"/>
    <property type="molecule type" value="Genomic_DNA"/>
</dbReference>